<evidence type="ECO:0000256" key="1">
    <source>
        <dbReference type="ARBA" id="ARBA00007447"/>
    </source>
</evidence>
<feature type="active site" evidence="2">
    <location>
        <position position="299"/>
    </location>
</feature>
<dbReference type="GO" id="GO:0006508">
    <property type="term" value="P:proteolysis"/>
    <property type="evidence" value="ECO:0007669"/>
    <property type="project" value="InterPro"/>
</dbReference>
<name>A0A9R1AF41_TRITD</name>
<dbReference type="Pfam" id="PF14541">
    <property type="entry name" value="TAXi_C"/>
    <property type="match status" value="1"/>
</dbReference>
<dbReference type="SUPFAM" id="SSF50630">
    <property type="entry name" value="Acid proteases"/>
    <property type="match status" value="1"/>
</dbReference>
<feature type="domain" description="Peptidase A1" evidence="3">
    <location>
        <begin position="76"/>
        <end position="429"/>
    </location>
</feature>
<dbReference type="AlphaFoldDB" id="A0A9R1AF41"/>
<dbReference type="OMA" id="CESWICA"/>
<dbReference type="PANTHER" id="PTHR13683">
    <property type="entry name" value="ASPARTYL PROTEASES"/>
    <property type="match status" value="1"/>
</dbReference>
<proteinExistence type="inferred from homology"/>
<feature type="active site" evidence="2">
    <location>
        <position position="94"/>
    </location>
</feature>
<evidence type="ECO:0000313" key="4">
    <source>
        <dbReference type="EMBL" id="VAI25732.1"/>
    </source>
</evidence>
<gene>
    <name evidence="4" type="ORF">TRITD_5Av1G253740</name>
</gene>
<reference evidence="4 5" key="1">
    <citation type="submission" date="2017-09" db="EMBL/GenBank/DDBJ databases">
        <authorList>
            <consortium name="International Durum Wheat Genome Sequencing Consortium (IDWGSC)"/>
            <person name="Milanesi L."/>
        </authorList>
    </citation>
    <scope>NUCLEOTIDE SEQUENCE [LARGE SCALE GENOMIC DNA]</scope>
    <source>
        <strain evidence="5">cv. Svevo</strain>
    </source>
</reference>
<dbReference type="EMBL" id="LT934119">
    <property type="protein sequence ID" value="VAI25732.1"/>
    <property type="molecule type" value="Genomic_DNA"/>
</dbReference>
<keyword evidence="5" id="KW-1185">Reference proteome</keyword>
<dbReference type="PROSITE" id="PS51767">
    <property type="entry name" value="PEPTIDASE_A1"/>
    <property type="match status" value="1"/>
</dbReference>
<dbReference type="InterPro" id="IPR032799">
    <property type="entry name" value="TAXi_C"/>
</dbReference>
<dbReference type="Proteomes" id="UP000324705">
    <property type="component" value="Chromosome 5A"/>
</dbReference>
<dbReference type="InterPro" id="IPR001461">
    <property type="entry name" value="Aspartic_peptidase_A1"/>
</dbReference>
<protein>
    <recommendedName>
        <fullName evidence="3">Peptidase A1 domain-containing protein</fullName>
    </recommendedName>
</protein>
<dbReference type="PANTHER" id="PTHR13683:SF609">
    <property type="entry name" value="PEPTIDASE A1 DOMAIN-CONTAINING PROTEIN"/>
    <property type="match status" value="1"/>
</dbReference>
<dbReference type="InterPro" id="IPR032861">
    <property type="entry name" value="TAXi_N"/>
</dbReference>
<dbReference type="Gene3D" id="2.40.70.10">
    <property type="entry name" value="Acid Proteases"/>
    <property type="match status" value="2"/>
</dbReference>
<dbReference type="Gramene" id="TRITD5Av1G253740.2">
    <property type="protein sequence ID" value="TRITD5Av1G253740.2"/>
    <property type="gene ID" value="TRITD5Av1G253740"/>
</dbReference>
<dbReference type="InterPro" id="IPR021109">
    <property type="entry name" value="Peptidase_aspartic_dom_sf"/>
</dbReference>
<sequence length="448" mass="49988">MQLSGMNWFSNFQGQNLSWKNVGLHYLATQVYLPSSPIMAAMWCPIIGLLLLLLPLGPSSAIKFPLIGNVYPDGHFYATLQIGKPLKPYFLDIDTGSNLTWLECKHPDHGCKGCNQRTPHPYYKPAAHNLMVRCDSWICAQLRKDQPGSPQCPNSDPHRCHYDIQYVSGRSKGDLANDMIFINRRDDMNYVFGCGYEQEEPLEQPSPPAVDGILGLGRGSVGFVAQLKAQKKIVRNVIGHCLSIHGNGNLYIGDFRLPPGDVTWAPMSTSLPYYSPGPATLLYDEQPIRGSPAFTTVFDSGATYTYTPGQIYNGLVSKVQDTLHKSSLKVVKDRALPQCWKGKMPFRSVDDVKNEFKPLSLKITHARGTSNLDIPPENYLIVTKDGNACLAILDGSSDRVLRHLILIGDVTMQDLFVIYDNEVNRIGWVRAQCDRMQDLESVIIDSRL</sequence>
<evidence type="ECO:0000313" key="5">
    <source>
        <dbReference type="Proteomes" id="UP000324705"/>
    </source>
</evidence>
<comment type="similarity">
    <text evidence="1">Belongs to the peptidase A1 family.</text>
</comment>
<dbReference type="Pfam" id="PF14543">
    <property type="entry name" value="TAXi_N"/>
    <property type="match status" value="1"/>
</dbReference>
<accession>A0A9R1AF41</accession>
<evidence type="ECO:0000256" key="2">
    <source>
        <dbReference type="PIRSR" id="PIRSR601461-1"/>
    </source>
</evidence>
<organism evidence="4 5">
    <name type="scientific">Triticum turgidum subsp. durum</name>
    <name type="common">Durum wheat</name>
    <name type="synonym">Triticum durum</name>
    <dbReference type="NCBI Taxonomy" id="4567"/>
    <lineage>
        <taxon>Eukaryota</taxon>
        <taxon>Viridiplantae</taxon>
        <taxon>Streptophyta</taxon>
        <taxon>Embryophyta</taxon>
        <taxon>Tracheophyta</taxon>
        <taxon>Spermatophyta</taxon>
        <taxon>Magnoliopsida</taxon>
        <taxon>Liliopsida</taxon>
        <taxon>Poales</taxon>
        <taxon>Poaceae</taxon>
        <taxon>BOP clade</taxon>
        <taxon>Pooideae</taxon>
        <taxon>Triticodae</taxon>
        <taxon>Triticeae</taxon>
        <taxon>Triticinae</taxon>
        <taxon>Triticum</taxon>
    </lineage>
</organism>
<dbReference type="GO" id="GO:0004190">
    <property type="term" value="F:aspartic-type endopeptidase activity"/>
    <property type="evidence" value="ECO:0007669"/>
    <property type="project" value="InterPro"/>
</dbReference>
<evidence type="ECO:0000259" key="3">
    <source>
        <dbReference type="PROSITE" id="PS51767"/>
    </source>
</evidence>
<dbReference type="InterPro" id="IPR033121">
    <property type="entry name" value="PEPTIDASE_A1"/>
</dbReference>